<evidence type="ECO:0000256" key="4">
    <source>
        <dbReference type="ARBA" id="ARBA00023157"/>
    </source>
</evidence>
<comment type="caution">
    <text evidence="8">The sequence shown here is derived from an EMBL/GenBank/DDBJ whole genome shotgun (WGS) entry which is preliminary data.</text>
</comment>
<comment type="subcellular location">
    <subcellularLocation>
        <location evidence="1">Cell envelope</location>
    </subcellularLocation>
</comment>
<keyword evidence="6" id="KW-0732">Signal</keyword>
<dbReference type="InterPro" id="IPR050553">
    <property type="entry name" value="Thioredoxin_ResA/DsbE_sf"/>
</dbReference>
<dbReference type="InterPro" id="IPR006311">
    <property type="entry name" value="TAT_signal"/>
</dbReference>
<feature type="chain" id="PRO_5046156770" evidence="6">
    <location>
        <begin position="28"/>
        <end position="206"/>
    </location>
</feature>
<evidence type="ECO:0000313" key="8">
    <source>
        <dbReference type="EMBL" id="MDI3417667.1"/>
    </source>
</evidence>
<evidence type="ECO:0000256" key="2">
    <source>
        <dbReference type="ARBA" id="ARBA00022748"/>
    </source>
</evidence>
<dbReference type="Proteomes" id="UP001237105">
    <property type="component" value="Unassembled WGS sequence"/>
</dbReference>
<dbReference type="PROSITE" id="PS51257">
    <property type="entry name" value="PROKAR_LIPOPROTEIN"/>
    <property type="match status" value="1"/>
</dbReference>
<evidence type="ECO:0000256" key="1">
    <source>
        <dbReference type="ARBA" id="ARBA00004196"/>
    </source>
</evidence>
<reference evidence="8 9" key="1">
    <citation type="submission" date="2023-05" db="EMBL/GenBank/DDBJ databases">
        <title>Draft genome sequence of Streptomyces sp. B-S-A12 isolated from a cave soil in Thailand.</title>
        <authorList>
            <person name="Chamroensaksri N."/>
            <person name="Muangham S."/>
        </authorList>
    </citation>
    <scope>NUCLEOTIDE SEQUENCE [LARGE SCALE GENOMIC DNA]</scope>
    <source>
        <strain evidence="8 9">B-S-A12</strain>
    </source>
</reference>
<dbReference type="EMBL" id="JASCIS010000003">
    <property type="protein sequence ID" value="MDI3417667.1"/>
    <property type="molecule type" value="Genomic_DNA"/>
</dbReference>
<dbReference type="PANTHER" id="PTHR42852:SF6">
    <property type="entry name" value="THIOL:DISULFIDE INTERCHANGE PROTEIN DSBE"/>
    <property type="match status" value="1"/>
</dbReference>
<name>A0ABT6SPX8_9ACTN</name>
<evidence type="ECO:0000256" key="5">
    <source>
        <dbReference type="ARBA" id="ARBA00023284"/>
    </source>
</evidence>
<dbReference type="PROSITE" id="PS51352">
    <property type="entry name" value="THIOREDOXIN_2"/>
    <property type="match status" value="1"/>
</dbReference>
<proteinExistence type="predicted"/>
<dbReference type="RefSeq" id="WP_282533588.1">
    <property type="nucleotide sequence ID" value="NZ_JASCIS010000003.1"/>
</dbReference>
<dbReference type="InterPro" id="IPR017937">
    <property type="entry name" value="Thioredoxin_CS"/>
</dbReference>
<dbReference type="Gene3D" id="3.40.30.10">
    <property type="entry name" value="Glutaredoxin"/>
    <property type="match status" value="1"/>
</dbReference>
<dbReference type="PROSITE" id="PS00194">
    <property type="entry name" value="THIOREDOXIN_1"/>
    <property type="match status" value="1"/>
</dbReference>
<gene>
    <name evidence="8" type="ORF">QIT00_03660</name>
</gene>
<feature type="domain" description="Thioredoxin" evidence="7">
    <location>
        <begin position="58"/>
        <end position="204"/>
    </location>
</feature>
<keyword evidence="3" id="KW-0812">Transmembrane</keyword>
<evidence type="ECO:0000259" key="7">
    <source>
        <dbReference type="PROSITE" id="PS51352"/>
    </source>
</evidence>
<evidence type="ECO:0000256" key="6">
    <source>
        <dbReference type="SAM" id="SignalP"/>
    </source>
</evidence>
<protein>
    <submittedName>
        <fullName evidence="8">TlpA disulfide reductase family protein</fullName>
    </submittedName>
</protein>
<dbReference type="InterPro" id="IPR036249">
    <property type="entry name" value="Thioredoxin-like_sf"/>
</dbReference>
<keyword evidence="9" id="KW-1185">Reference proteome</keyword>
<evidence type="ECO:0000313" key="9">
    <source>
        <dbReference type="Proteomes" id="UP001237105"/>
    </source>
</evidence>
<keyword evidence="2" id="KW-0201">Cytochrome c-type biogenesis</keyword>
<dbReference type="PROSITE" id="PS51318">
    <property type="entry name" value="TAT"/>
    <property type="match status" value="1"/>
</dbReference>
<sequence>MPSTPVRGSRRALASATALLAALTLTACEGGAGTAAAGTGTGGDGFVLRDSGIATVARGERRPAPELRGETVDGERLDLGAAEFRGKVVVLNLWGSWCGPCRAEAEHLVEVAAETEAEGVEFLGINTRDPNRSSARQFEKEFKVPYPSFYDPMGELLRRFPAGTVSPQGIPSTVVIDKDGRIAARKIGELDDEHLRHMIAPVVAEK</sequence>
<dbReference type="InterPro" id="IPR013740">
    <property type="entry name" value="Redoxin"/>
</dbReference>
<feature type="signal peptide" evidence="6">
    <location>
        <begin position="1"/>
        <end position="27"/>
    </location>
</feature>
<evidence type="ECO:0000256" key="3">
    <source>
        <dbReference type="ARBA" id="ARBA00022968"/>
    </source>
</evidence>
<dbReference type="InterPro" id="IPR013766">
    <property type="entry name" value="Thioredoxin_domain"/>
</dbReference>
<dbReference type="PANTHER" id="PTHR42852">
    <property type="entry name" value="THIOL:DISULFIDE INTERCHANGE PROTEIN DSBE"/>
    <property type="match status" value="1"/>
</dbReference>
<dbReference type="CDD" id="cd02966">
    <property type="entry name" value="TlpA_like_family"/>
    <property type="match status" value="1"/>
</dbReference>
<dbReference type="Pfam" id="PF08534">
    <property type="entry name" value="Redoxin"/>
    <property type="match status" value="1"/>
</dbReference>
<dbReference type="SUPFAM" id="SSF52833">
    <property type="entry name" value="Thioredoxin-like"/>
    <property type="match status" value="1"/>
</dbReference>
<keyword evidence="3" id="KW-0735">Signal-anchor</keyword>
<organism evidence="8 9">
    <name type="scientific">Streptomyces luteolus</name>
    <dbReference type="NCBI Taxonomy" id="3043615"/>
    <lineage>
        <taxon>Bacteria</taxon>
        <taxon>Bacillati</taxon>
        <taxon>Actinomycetota</taxon>
        <taxon>Actinomycetes</taxon>
        <taxon>Kitasatosporales</taxon>
        <taxon>Streptomycetaceae</taxon>
        <taxon>Streptomyces</taxon>
    </lineage>
</organism>
<accession>A0ABT6SPX8</accession>
<keyword evidence="4" id="KW-1015">Disulfide bond</keyword>
<keyword evidence="5" id="KW-0676">Redox-active center</keyword>